<protein>
    <submittedName>
        <fullName evidence="2">Uncharacterized protein</fullName>
    </submittedName>
</protein>
<evidence type="ECO:0000256" key="1">
    <source>
        <dbReference type="SAM" id="MobiDB-lite"/>
    </source>
</evidence>
<reference evidence="2 3" key="1">
    <citation type="journal article" date="2019" name="Int. J. Syst. Evol. Microbiol.">
        <title>The Global Catalogue of Microorganisms (GCM) 10K type strain sequencing project: providing services to taxonomists for standard genome sequencing and annotation.</title>
        <authorList>
            <consortium name="The Broad Institute Genomics Platform"/>
            <consortium name="The Broad Institute Genome Sequencing Center for Infectious Disease"/>
            <person name="Wu L."/>
            <person name="Ma J."/>
        </authorList>
    </citation>
    <scope>NUCLEOTIDE SEQUENCE [LARGE SCALE GENOMIC DNA]</scope>
    <source>
        <strain evidence="2 3">JCM 15481</strain>
    </source>
</reference>
<accession>A0ABN2ZAZ3</accession>
<evidence type="ECO:0000313" key="3">
    <source>
        <dbReference type="Proteomes" id="UP001500443"/>
    </source>
</evidence>
<feature type="region of interest" description="Disordered" evidence="1">
    <location>
        <begin position="1"/>
        <end position="83"/>
    </location>
</feature>
<gene>
    <name evidence="2" type="ORF">GCM10009802_49370</name>
</gene>
<feature type="compositionally biased region" description="Gly residues" evidence="1">
    <location>
        <begin position="1"/>
        <end position="19"/>
    </location>
</feature>
<dbReference type="Proteomes" id="UP001500443">
    <property type="component" value="Unassembled WGS sequence"/>
</dbReference>
<feature type="compositionally biased region" description="Low complexity" evidence="1">
    <location>
        <begin position="58"/>
        <end position="73"/>
    </location>
</feature>
<proteinExistence type="predicted"/>
<sequence length="83" mass="7928">MYGPGSGYAVGDGTRGGAADGSFTAQVRAGRVPPRTSSVGYARRRTAAGTGRAGGVAAGAPGPRRSAVPAAFGGRHGGRGGNA</sequence>
<organism evidence="2 3">
    <name type="scientific">Streptomyces synnematoformans</name>
    <dbReference type="NCBI Taxonomy" id="415721"/>
    <lineage>
        <taxon>Bacteria</taxon>
        <taxon>Bacillati</taxon>
        <taxon>Actinomycetota</taxon>
        <taxon>Actinomycetes</taxon>
        <taxon>Kitasatosporales</taxon>
        <taxon>Streptomycetaceae</taxon>
        <taxon>Streptomyces</taxon>
    </lineage>
</organism>
<keyword evidence="3" id="KW-1185">Reference proteome</keyword>
<name>A0ABN2ZAZ3_9ACTN</name>
<comment type="caution">
    <text evidence="2">The sequence shown here is derived from an EMBL/GenBank/DDBJ whole genome shotgun (WGS) entry which is preliminary data.</text>
</comment>
<evidence type="ECO:0000313" key="2">
    <source>
        <dbReference type="EMBL" id="GAA2139405.1"/>
    </source>
</evidence>
<dbReference type="EMBL" id="BAAAPF010000208">
    <property type="protein sequence ID" value="GAA2139405.1"/>
    <property type="molecule type" value="Genomic_DNA"/>
</dbReference>